<feature type="compositionally biased region" description="Low complexity" evidence="2">
    <location>
        <begin position="47"/>
        <end position="56"/>
    </location>
</feature>
<dbReference type="EMBL" id="KQ981656">
    <property type="protein sequence ID" value="KYN38540.1"/>
    <property type="molecule type" value="Genomic_DNA"/>
</dbReference>
<sequence>MRECRSQPVNIELWFLLVPNCTSIMLIVNIILFTAICSTTKIVTSTGASVTSATSTKSKRVGLTHNNPNNQEQSRGTQTIPRIPSPQDINLRLSPHYGNVKVSVIQKVPNTGTNHEPGSHAYGSVPKRPLSYVAPSIHQTESHRSNSLTPYFDMLNNPDGYKAARSIEEDASKSIVSQSHQKLQGIYSPSYNAFYQEKPIELSSFSDFEYSPLANIGKLIPQGVSSLTVQAPVYKMSYPLPKITDYAPVYAPSIPTASSITPSSDKKTQSPRQKDEAIVDMNGKKISVPIIRLQSNLDLSEVPTFESQPFLLSSNYPIESDVGFKFGAGPKSNLALQSSNISPFSSPLSSFQGQVVPIQTANGSPQFPQYKGASIEAYPITNNVPKVQGNYESLYNQPQLHFDKERNDNVQTVNVRQNTAHPPVGTQGILNDAEIINTKNPEPHTPQPDDDDETRDDERYQNSDKEYDSSEEDDVERQPGKHFKASPTESDFKPSTSYPFKEYDEKFGKHRTYSDDDDFEDKPFSSYKNYSSDDDEEEEEDSPSEYHSEYTESSKPSHDSFGEEDEEEEEEEESRKQEKRKEANEDSSEVQPSRRSKYYQKDFEQEFEESYKEELPKEEYVHVKEVPDIDSYIDSSKRQQRNKSRVKQEQSKESKNQESHNFRKNRKVPKTDYRDSTAYGSDISTKTSPKIVLLSAIATVVELKSESKKNKRGVAFFGSPDFFGFVPAFAPSWAPNFASSAWNPPISPDVALAQVEVQATHDVALQALKDPVPGTPSIAYPPEVLKAIQQAKEANNNVAVAQHKVAEAKQAALIQQKIALAKEAAAREAAARSHEISQHSETEAKASARQLVALQQRLATLKDTVAAAQRVAAAREAAAAAAIQRNAANTAAELRKQDVDKQINQSEQEAKEKDIIAAKENAIAAAVQHASLQKPAHHPWG</sequence>
<dbReference type="Proteomes" id="UP000078541">
    <property type="component" value="Unassembled WGS sequence"/>
</dbReference>
<feature type="compositionally biased region" description="Acidic residues" evidence="2">
    <location>
        <begin position="562"/>
        <end position="572"/>
    </location>
</feature>
<feature type="compositionally biased region" description="Acidic residues" evidence="2">
    <location>
        <begin position="532"/>
        <end position="543"/>
    </location>
</feature>
<feature type="transmembrane region" description="Helical" evidence="3">
    <location>
        <begin position="12"/>
        <end position="36"/>
    </location>
</feature>
<feature type="compositionally biased region" description="Basic and acidic residues" evidence="2">
    <location>
        <begin position="544"/>
        <end position="561"/>
    </location>
</feature>
<keyword evidence="3" id="KW-0812">Transmembrane</keyword>
<feature type="compositionally biased region" description="Basic and acidic residues" evidence="2">
    <location>
        <begin position="599"/>
        <end position="627"/>
    </location>
</feature>
<feature type="compositionally biased region" description="Polar residues" evidence="2">
    <location>
        <begin position="487"/>
        <end position="498"/>
    </location>
</feature>
<keyword evidence="5" id="KW-1185">Reference proteome</keyword>
<evidence type="ECO:0000256" key="3">
    <source>
        <dbReference type="SAM" id="Phobius"/>
    </source>
</evidence>
<keyword evidence="1" id="KW-0175">Coiled coil</keyword>
<keyword evidence="3" id="KW-0472">Membrane</keyword>
<evidence type="ECO:0000313" key="5">
    <source>
        <dbReference type="Proteomes" id="UP000078541"/>
    </source>
</evidence>
<name>A0A195FD09_9HYME</name>
<keyword evidence="3" id="KW-1133">Transmembrane helix</keyword>
<dbReference type="STRING" id="34720.A0A195FD09"/>
<dbReference type="AlphaFoldDB" id="A0A195FD09"/>
<reference evidence="4 5" key="1">
    <citation type="submission" date="2016-03" db="EMBL/GenBank/DDBJ databases">
        <title>Trachymyrmex septentrionalis WGS genome.</title>
        <authorList>
            <person name="Nygaard S."/>
            <person name="Hu H."/>
            <person name="Boomsma J."/>
            <person name="Zhang G."/>
        </authorList>
    </citation>
    <scope>NUCLEOTIDE SEQUENCE [LARGE SCALE GENOMIC DNA]</scope>
    <source>
        <strain evidence="4">Tsep2-gDNA-1</strain>
        <tissue evidence="4">Whole body</tissue>
    </source>
</reference>
<accession>A0A195FD09</accession>
<feature type="compositionally biased region" description="Basic and acidic residues" evidence="2">
    <location>
        <begin position="456"/>
        <end position="468"/>
    </location>
</feature>
<feature type="compositionally biased region" description="Basic and acidic residues" evidence="2">
    <location>
        <begin position="646"/>
        <end position="661"/>
    </location>
</feature>
<evidence type="ECO:0000256" key="2">
    <source>
        <dbReference type="SAM" id="MobiDB-lite"/>
    </source>
</evidence>
<feature type="region of interest" description="Disordered" evidence="2">
    <location>
        <begin position="437"/>
        <end position="681"/>
    </location>
</feature>
<evidence type="ECO:0000256" key="1">
    <source>
        <dbReference type="SAM" id="Coils"/>
    </source>
</evidence>
<feature type="coiled-coil region" evidence="1">
    <location>
        <begin position="844"/>
        <end position="909"/>
    </location>
</feature>
<organism evidence="4 5">
    <name type="scientific">Trachymyrmex septentrionalis</name>
    <dbReference type="NCBI Taxonomy" id="34720"/>
    <lineage>
        <taxon>Eukaryota</taxon>
        <taxon>Metazoa</taxon>
        <taxon>Ecdysozoa</taxon>
        <taxon>Arthropoda</taxon>
        <taxon>Hexapoda</taxon>
        <taxon>Insecta</taxon>
        <taxon>Pterygota</taxon>
        <taxon>Neoptera</taxon>
        <taxon>Endopterygota</taxon>
        <taxon>Hymenoptera</taxon>
        <taxon>Apocrita</taxon>
        <taxon>Aculeata</taxon>
        <taxon>Formicoidea</taxon>
        <taxon>Formicidae</taxon>
        <taxon>Myrmicinae</taxon>
        <taxon>Trachymyrmex</taxon>
    </lineage>
</organism>
<proteinExistence type="predicted"/>
<evidence type="ECO:0000313" key="4">
    <source>
        <dbReference type="EMBL" id="KYN38540.1"/>
    </source>
</evidence>
<protein>
    <submittedName>
        <fullName evidence="4">Uncharacterized protein</fullName>
    </submittedName>
</protein>
<gene>
    <name evidence="4" type="ORF">ALC56_07023</name>
</gene>
<feature type="region of interest" description="Disordered" evidence="2">
    <location>
        <begin position="47"/>
        <end position="87"/>
    </location>
</feature>
<feature type="compositionally biased region" description="Polar residues" evidence="2">
    <location>
        <begin position="64"/>
        <end position="80"/>
    </location>
</feature>
<feature type="compositionally biased region" description="Basic and acidic residues" evidence="2">
    <location>
        <begin position="573"/>
        <end position="584"/>
    </location>
</feature>
<feature type="coiled-coil region" evidence="1">
    <location>
        <begin position="784"/>
        <end position="811"/>
    </location>
</feature>